<dbReference type="InterPro" id="IPR000515">
    <property type="entry name" value="MetI-like"/>
</dbReference>
<feature type="transmembrane region" description="Helical" evidence="8">
    <location>
        <begin position="86"/>
        <end position="107"/>
    </location>
</feature>
<keyword evidence="4" id="KW-0997">Cell inner membrane</keyword>
<comment type="subcellular location">
    <subcellularLocation>
        <location evidence="1">Cell inner membrane</location>
        <topology evidence="1">Multi-pass membrane protein</topology>
    </subcellularLocation>
    <subcellularLocation>
        <location evidence="8">Cell membrane</location>
        <topology evidence="8">Multi-pass membrane protein</topology>
    </subcellularLocation>
</comment>
<protein>
    <submittedName>
        <fullName evidence="10">Phosphonate ABC transporter permease protein phnE2</fullName>
    </submittedName>
</protein>
<feature type="transmembrane region" description="Helical" evidence="8">
    <location>
        <begin position="45"/>
        <end position="66"/>
    </location>
</feature>
<keyword evidence="3" id="KW-1003">Cell membrane</keyword>
<dbReference type="KEGG" id="pmak:PMPD1_2721"/>
<dbReference type="SUPFAM" id="SSF161098">
    <property type="entry name" value="MetI-like"/>
    <property type="match status" value="1"/>
</dbReference>
<evidence type="ECO:0000259" key="9">
    <source>
        <dbReference type="PROSITE" id="PS50928"/>
    </source>
</evidence>
<dbReference type="GO" id="GO:0005886">
    <property type="term" value="C:plasma membrane"/>
    <property type="evidence" value="ECO:0007669"/>
    <property type="project" value="UniProtKB-SubCell"/>
</dbReference>
<evidence type="ECO:0000256" key="6">
    <source>
        <dbReference type="ARBA" id="ARBA00022989"/>
    </source>
</evidence>
<dbReference type="PANTHER" id="PTHR30043">
    <property type="entry name" value="PHOSPHONATES TRANSPORT SYSTEM PERMEASE PROTEIN"/>
    <property type="match status" value="1"/>
</dbReference>
<organism evidence="10 11">
    <name type="scientific">Paramixta manurensis</name>
    <dbReference type="NCBI Taxonomy" id="2740817"/>
    <lineage>
        <taxon>Bacteria</taxon>
        <taxon>Pseudomonadati</taxon>
        <taxon>Pseudomonadota</taxon>
        <taxon>Gammaproteobacteria</taxon>
        <taxon>Enterobacterales</taxon>
        <taxon>Erwiniaceae</taxon>
        <taxon>Paramixta</taxon>
    </lineage>
</organism>
<evidence type="ECO:0000256" key="3">
    <source>
        <dbReference type="ARBA" id="ARBA00022475"/>
    </source>
</evidence>
<dbReference type="NCBIfam" id="TIGR01097">
    <property type="entry name" value="PhnE"/>
    <property type="match status" value="1"/>
</dbReference>
<evidence type="ECO:0000256" key="8">
    <source>
        <dbReference type="RuleBase" id="RU363032"/>
    </source>
</evidence>
<feature type="transmembrane region" description="Helical" evidence="8">
    <location>
        <begin position="119"/>
        <end position="142"/>
    </location>
</feature>
<dbReference type="InterPro" id="IPR035906">
    <property type="entry name" value="MetI-like_sf"/>
</dbReference>
<dbReference type="InterPro" id="IPR005769">
    <property type="entry name" value="PhnE/PtxC"/>
</dbReference>
<evidence type="ECO:0000256" key="7">
    <source>
        <dbReference type="ARBA" id="ARBA00023136"/>
    </source>
</evidence>
<keyword evidence="2 8" id="KW-0813">Transport</keyword>
<feature type="transmembrane region" description="Helical" evidence="8">
    <location>
        <begin position="249"/>
        <end position="266"/>
    </location>
</feature>
<keyword evidence="6 8" id="KW-1133">Transmembrane helix</keyword>
<dbReference type="PANTHER" id="PTHR30043:SF1">
    <property type="entry name" value="ABC TRANSPORT SYSTEM PERMEASE PROTEIN P69"/>
    <property type="match status" value="1"/>
</dbReference>
<evidence type="ECO:0000313" key="11">
    <source>
        <dbReference type="Proteomes" id="UP000505325"/>
    </source>
</evidence>
<keyword evidence="5 8" id="KW-0812">Transmembrane</keyword>
<evidence type="ECO:0000256" key="2">
    <source>
        <dbReference type="ARBA" id="ARBA00022448"/>
    </source>
</evidence>
<sequence>MAGLAGGEAILRLVGSSPYRAGWPVNTDFERYYQQIKGRQKRDSLVWSLLLVGLYLGAGKVSEFNLHTVWLSLPHFFDYLGETLPVLHLGLLFADGHTEGSLAYWGYRLPIQLPLIWETLQLALAATIASVFVAGVLAFFAAGNTQSPPALRLAIRAAVAFLRTMPELAWAVMFVMAFGIGAIPGFLALALHTVGSLTKLFYEAIESTSDKPVRGLAACGASRIQRMRFAFWPQVKPLFLSYSFMRMEINFRSSTILGLVGAGGIGQELMTNIKLDRYDQVSMTMLLIIVVVSLLDSVSGRLRRRVVEGKLS</sequence>
<dbReference type="AlphaFoldDB" id="A0A6M8UIT4"/>
<dbReference type="Proteomes" id="UP000505325">
    <property type="component" value="Chromosome"/>
</dbReference>
<name>A0A6M8UIT4_9GAMM</name>
<dbReference type="PROSITE" id="PS50928">
    <property type="entry name" value="ABC_TM1"/>
    <property type="match status" value="1"/>
</dbReference>
<comment type="similarity">
    <text evidence="8">Belongs to the binding-protein-dependent transport system permease family.</text>
</comment>
<feature type="domain" description="ABC transmembrane type-1" evidence="9">
    <location>
        <begin position="116"/>
        <end position="299"/>
    </location>
</feature>
<feature type="transmembrane region" description="Helical" evidence="8">
    <location>
        <begin position="168"/>
        <end position="191"/>
    </location>
</feature>
<keyword evidence="11" id="KW-1185">Reference proteome</keyword>
<dbReference type="EMBL" id="CP054212">
    <property type="protein sequence ID" value="QKJ87660.1"/>
    <property type="molecule type" value="Genomic_DNA"/>
</dbReference>
<feature type="transmembrane region" description="Helical" evidence="8">
    <location>
        <begin position="278"/>
        <end position="295"/>
    </location>
</feature>
<evidence type="ECO:0000256" key="5">
    <source>
        <dbReference type="ARBA" id="ARBA00022692"/>
    </source>
</evidence>
<dbReference type="CDD" id="cd06261">
    <property type="entry name" value="TM_PBP2"/>
    <property type="match status" value="1"/>
</dbReference>
<keyword evidence="7 8" id="KW-0472">Membrane</keyword>
<evidence type="ECO:0000256" key="4">
    <source>
        <dbReference type="ARBA" id="ARBA00022519"/>
    </source>
</evidence>
<proteinExistence type="inferred from homology"/>
<accession>A0A6M8UIT4</accession>
<evidence type="ECO:0000313" key="10">
    <source>
        <dbReference type="EMBL" id="QKJ87660.1"/>
    </source>
</evidence>
<gene>
    <name evidence="10" type="ORF">PMPD1_2721</name>
</gene>
<evidence type="ECO:0000256" key="1">
    <source>
        <dbReference type="ARBA" id="ARBA00004429"/>
    </source>
</evidence>
<dbReference type="GO" id="GO:0015416">
    <property type="term" value="F:ABC-type phosphonate transporter activity"/>
    <property type="evidence" value="ECO:0007669"/>
    <property type="project" value="InterPro"/>
</dbReference>
<dbReference type="Gene3D" id="1.10.3720.10">
    <property type="entry name" value="MetI-like"/>
    <property type="match status" value="1"/>
</dbReference>
<dbReference type="Pfam" id="PF00528">
    <property type="entry name" value="BPD_transp_1"/>
    <property type="match status" value="1"/>
</dbReference>
<reference evidence="10 11" key="1">
    <citation type="submission" date="2020-06" db="EMBL/GenBank/DDBJ databases">
        <title>Genome sequence of Paramixta manurensis strain PD-1.</title>
        <authorList>
            <person name="Lee C.W."/>
            <person name="Kim J."/>
        </authorList>
    </citation>
    <scope>NUCLEOTIDE SEQUENCE [LARGE SCALE GENOMIC DNA]</scope>
    <source>
        <strain evidence="10 11">PD-1</strain>
    </source>
</reference>